<feature type="transmembrane region" description="Helical" evidence="8">
    <location>
        <begin position="366"/>
        <end position="385"/>
    </location>
</feature>
<feature type="transmembrane region" description="Helical" evidence="8">
    <location>
        <begin position="325"/>
        <end position="346"/>
    </location>
</feature>
<dbReference type="GO" id="GO:0009252">
    <property type="term" value="P:peptidoglycan biosynthetic process"/>
    <property type="evidence" value="ECO:0007669"/>
    <property type="project" value="UniProtKB-UniRule"/>
</dbReference>
<keyword evidence="6 8" id="KW-1133">Transmembrane helix</keyword>
<sequence>MVSKFLSKGKILSKGKKIFTSPQNSVLSAATIIMFMVIVSRVLGLVRQRVLAHFFTASELSLFFAAFRLPDLVFEVLVFGTFSSAFIPVFTRSLKKGSESAWDVASYVVNLGLLVFIVFSFLLGLSADKIYALFAPGFETTEIDTVARLARVLFAAQGFFVISYVLTGVLESLRRFLVPALAPLFYNLGIILGTFFLSSRFGLFAPAFGVVIGAFLHFMIQLPLAIKLGFRFKPAIQINDAVKRIGKLAYPRMIEVVFLQFSKVAELFFSSLISKSAYTYYTFGNTLQLLPIGIFGTSIAKAALPALSSEAGSKTNFRRILFNSLYEMLFLLIPITFVFIVLRIPIVRLVYGTDIFSWEATVQTGYVVSAFAIGIGFQAGSTLLARGFYALHDTKTPVIVSIISILLIVLGDFIFIKILRFDVWGLAVAFSIGSAFQAITLFYLINKKIEGGLFIKVIFPIAKSLLAAFCSGSVMFSILKIFDRSVWVKRLSFLGKLESTKTIPFERFVLDTRYTANLLILTFVVSLVGALVYLGVSLILKNDQVWTFYKLVRRVLLKRRLAPIPEEQEPVTPTPTDSASE</sequence>
<feature type="transmembrane region" description="Helical" evidence="8">
    <location>
        <begin position="50"/>
        <end position="67"/>
    </location>
</feature>
<organism evidence="9 10">
    <name type="scientific">Candidatus Woesebacteria bacterium RIFCSPLOWO2_01_FULL_39_10b</name>
    <dbReference type="NCBI Taxonomy" id="1802517"/>
    <lineage>
        <taxon>Bacteria</taxon>
        <taxon>Candidatus Woeseibacteriota</taxon>
    </lineage>
</organism>
<dbReference type="EMBL" id="MGHD01000002">
    <property type="protein sequence ID" value="OGM60866.1"/>
    <property type="molecule type" value="Genomic_DNA"/>
</dbReference>
<reference evidence="9 10" key="1">
    <citation type="journal article" date="2016" name="Nat. Commun.">
        <title>Thousands of microbial genomes shed light on interconnected biogeochemical processes in an aquifer system.</title>
        <authorList>
            <person name="Anantharaman K."/>
            <person name="Brown C.T."/>
            <person name="Hug L.A."/>
            <person name="Sharon I."/>
            <person name="Castelle C.J."/>
            <person name="Probst A.J."/>
            <person name="Thomas B.C."/>
            <person name="Singh A."/>
            <person name="Wilkins M.J."/>
            <person name="Karaoz U."/>
            <person name="Brodie E.L."/>
            <person name="Williams K.H."/>
            <person name="Hubbard S.S."/>
            <person name="Banfield J.F."/>
        </authorList>
    </citation>
    <scope>NUCLEOTIDE SEQUENCE [LARGE SCALE GENOMIC DNA]</scope>
</reference>
<dbReference type="STRING" id="1802517.A2892_04395"/>
<keyword evidence="2 8" id="KW-1003">Cell membrane</keyword>
<dbReference type="InterPro" id="IPR051050">
    <property type="entry name" value="Lipid_II_flippase_MurJ/MviN"/>
</dbReference>
<comment type="function">
    <text evidence="8">Involved in peptidoglycan biosynthesis. Transports lipid-linked peptidoglycan precursors from the inner to the outer leaflet of the cytoplasmic membrane.</text>
</comment>
<dbReference type="PANTHER" id="PTHR47019:SF1">
    <property type="entry name" value="LIPID II FLIPPASE MURJ"/>
    <property type="match status" value="1"/>
</dbReference>
<evidence type="ECO:0000256" key="3">
    <source>
        <dbReference type="ARBA" id="ARBA00022692"/>
    </source>
</evidence>
<evidence type="ECO:0000313" key="9">
    <source>
        <dbReference type="EMBL" id="OGM60866.1"/>
    </source>
</evidence>
<gene>
    <name evidence="8" type="primary">murJ</name>
    <name evidence="9" type="ORF">A2892_04395</name>
</gene>
<name>A0A1F8B9Z7_9BACT</name>
<dbReference type="GO" id="GO:0071555">
    <property type="term" value="P:cell wall organization"/>
    <property type="evidence" value="ECO:0007669"/>
    <property type="project" value="UniProtKB-KW"/>
</dbReference>
<dbReference type="CDD" id="cd13123">
    <property type="entry name" value="MATE_MurJ_like"/>
    <property type="match status" value="1"/>
</dbReference>
<keyword evidence="5 8" id="KW-0573">Peptidoglycan synthesis</keyword>
<evidence type="ECO:0000256" key="6">
    <source>
        <dbReference type="ARBA" id="ARBA00022989"/>
    </source>
</evidence>
<dbReference type="UniPathway" id="UPA00219"/>
<feature type="transmembrane region" description="Helical" evidence="8">
    <location>
        <begin position="104"/>
        <end position="126"/>
    </location>
</feature>
<dbReference type="NCBIfam" id="TIGR01695">
    <property type="entry name" value="murJ_mviN"/>
    <property type="match status" value="1"/>
</dbReference>
<keyword evidence="8" id="KW-0961">Cell wall biogenesis/degradation</keyword>
<dbReference type="Pfam" id="PF03023">
    <property type="entry name" value="MurJ"/>
    <property type="match status" value="1"/>
</dbReference>
<keyword evidence="4 8" id="KW-0133">Cell shape</keyword>
<evidence type="ECO:0000256" key="2">
    <source>
        <dbReference type="ARBA" id="ARBA00022475"/>
    </source>
</evidence>
<evidence type="ECO:0000313" key="10">
    <source>
        <dbReference type="Proteomes" id="UP000176404"/>
    </source>
</evidence>
<proteinExistence type="inferred from homology"/>
<dbReference type="InterPro" id="IPR004268">
    <property type="entry name" value="MurJ"/>
</dbReference>
<feature type="transmembrane region" description="Helical" evidence="8">
    <location>
        <begin position="203"/>
        <end position="226"/>
    </location>
</feature>
<dbReference type="GO" id="GO:0008360">
    <property type="term" value="P:regulation of cell shape"/>
    <property type="evidence" value="ECO:0007669"/>
    <property type="project" value="UniProtKB-KW"/>
</dbReference>
<evidence type="ECO:0000256" key="7">
    <source>
        <dbReference type="ARBA" id="ARBA00023136"/>
    </source>
</evidence>
<keyword evidence="7 8" id="KW-0472">Membrane</keyword>
<feature type="transmembrane region" description="Helical" evidence="8">
    <location>
        <begin position="518"/>
        <end position="540"/>
    </location>
</feature>
<dbReference type="AlphaFoldDB" id="A0A1F8B9Z7"/>
<evidence type="ECO:0000256" key="5">
    <source>
        <dbReference type="ARBA" id="ARBA00022984"/>
    </source>
</evidence>
<accession>A0A1F8B9Z7</accession>
<dbReference type="Proteomes" id="UP000176404">
    <property type="component" value="Unassembled WGS sequence"/>
</dbReference>
<dbReference type="PANTHER" id="PTHR47019">
    <property type="entry name" value="LIPID II FLIPPASE MURJ"/>
    <property type="match status" value="1"/>
</dbReference>
<feature type="transmembrane region" description="Helical" evidence="8">
    <location>
        <begin position="176"/>
        <end position="197"/>
    </location>
</feature>
<feature type="transmembrane region" description="Helical" evidence="8">
    <location>
        <begin position="457"/>
        <end position="482"/>
    </location>
</feature>
<keyword evidence="8" id="KW-0813">Transport</keyword>
<comment type="similarity">
    <text evidence="8">Belongs to the MurJ/MviN family.</text>
</comment>
<feature type="transmembrane region" description="Helical" evidence="8">
    <location>
        <begin position="397"/>
        <end position="418"/>
    </location>
</feature>
<comment type="subcellular location">
    <subcellularLocation>
        <location evidence="1 8">Cell membrane</location>
        <topology evidence="1 8">Multi-pass membrane protein</topology>
    </subcellularLocation>
</comment>
<dbReference type="PRINTS" id="PR01806">
    <property type="entry name" value="VIRFACTRMVIN"/>
</dbReference>
<feature type="transmembrane region" description="Helical" evidence="8">
    <location>
        <begin position="73"/>
        <end position="92"/>
    </location>
</feature>
<comment type="pathway">
    <text evidence="8">Cell wall biogenesis; peptidoglycan biosynthesis.</text>
</comment>
<feature type="transmembrane region" description="Helical" evidence="8">
    <location>
        <begin position="424"/>
        <end position="445"/>
    </location>
</feature>
<dbReference type="GO" id="GO:0005886">
    <property type="term" value="C:plasma membrane"/>
    <property type="evidence" value="ECO:0007669"/>
    <property type="project" value="UniProtKB-SubCell"/>
</dbReference>
<feature type="transmembrane region" description="Helical" evidence="8">
    <location>
        <begin position="25"/>
        <end position="43"/>
    </location>
</feature>
<protein>
    <recommendedName>
        <fullName evidence="8">Probable lipid II flippase MurJ</fullName>
    </recommendedName>
</protein>
<evidence type="ECO:0000256" key="4">
    <source>
        <dbReference type="ARBA" id="ARBA00022960"/>
    </source>
</evidence>
<feature type="transmembrane region" description="Helical" evidence="8">
    <location>
        <begin position="146"/>
        <end position="169"/>
    </location>
</feature>
<comment type="caution">
    <text evidence="9">The sequence shown here is derived from an EMBL/GenBank/DDBJ whole genome shotgun (WGS) entry which is preliminary data.</text>
</comment>
<dbReference type="GO" id="GO:0015648">
    <property type="term" value="F:lipid-linked peptidoglycan transporter activity"/>
    <property type="evidence" value="ECO:0007669"/>
    <property type="project" value="UniProtKB-UniRule"/>
</dbReference>
<dbReference type="HAMAP" id="MF_02078">
    <property type="entry name" value="MurJ_MviN"/>
    <property type="match status" value="1"/>
</dbReference>
<keyword evidence="3 8" id="KW-0812">Transmembrane</keyword>
<evidence type="ECO:0000256" key="1">
    <source>
        <dbReference type="ARBA" id="ARBA00004651"/>
    </source>
</evidence>
<dbReference type="GO" id="GO:0034204">
    <property type="term" value="P:lipid translocation"/>
    <property type="evidence" value="ECO:0007669"/>
    <property type="project" value="TreeGrafter"/>
</dbReference>
<evidence type="ECO:0000256" key="8">
    <source>
        <dbReference type="HAMAP-Rule" id="MF_02078"/>
    </source>
</evidence>